<proteinExistence type="predicted"/>
<sequence>MTLPNFGLKLSFANRYSSYTWIQGITLNRISTYYIIVEMICQQPRIFERVLRKRVLRILNQKGFIFVELSKLKETICIHIDKLDELDPCFMMLKAHAIDKFIRLRLLENA</sequence>
<evidence type="ECO:0000313" key="2">
    <source>
        <dbReference type="Proteomes" id="UP000011185"/>
    </source>
</evidence>
<dbReference type="InParanoid" id="L7JYN3"/>
<dbReference type="AlphaFoldDB" id="L7JYN3"/>
<gene>
    <name evidence="1" type="ORF">THOM_1190</name>
</gene>
<keyword evidence="2" id="KW-1185">Reference proteome</keyword>
<accession>L7JYN3</accession>
<dbReference type="HOGENOM" id="CLU_2172831_0_0_1"/>
<protein>
    <submittedName>
        <fullName evidence="1">Uncharacterized protein</fullName>
    </submittedName>
</protein>
<evidence type="ECO:0000313" key="1">
    <source>
        <dbReference type="EMBL" id="ELQ75852.1"/>
    </source>
</evidence>
<organism evidence="1 2">
    <name type="scientific">Trachipleistophora hominis</name>
    <name type="common">Microsporidian parasite</name>
    <dbReference type="NCBI Taxonomy" id="72359"/>
    <lineage>
        <taxon>Eukaryota</taxon>
        <taxon>Fungi</taxon>
        <taxon>Fungi incertae sedis</taxon>
        <taxon>Microsporidia</taxon>
        <taxon>Pleistophoridae</taxon>
        <taxon>Trachipleistophora</taxon>
    </lineage>
</organism>
<name>L7JYN3_TRAHO</name>
<dbReference type="Proteomes" id="UP000011185">
    <property type="component" value="Unassembled WGS sequence"/>
</dbReference>
<reference evidence="1 2" key="1">
    <citation type="journal article" date="2012" name="PLoS Pathog.">
        <title>The genome of the obligate intracellular parasite Trachipleistophora hominis: new insights into microsporidian genome dynamics and reductive evolution.</title>
        <authorList>
            <person name="Heinz E."/>
            <person name="Williams T.A."/>
            <person name="Nakjang S."/>
            <person name="Noel C.J."/>
            <person name="Swan D.C."/>
            <person name="Goldberg A.V."/>
            <person name="Harris S.R."/>
            <person name="Weinmaier T."/>
            <person name="Markert S."/>
            <person name="Becher D."/>
            <person name="Bernhardt J."/>
            <person name="Dagan T."/>
            <person name="Hacker C."/>
            <person name="Lucocq J.M."/>
            <person name="Schweder T."/>
            <person name="Rattei T."/>
            <person name="Hall N."/>
            <person name="Hirt R.P."/>
            <person name="Embley T.M."/>
        </authorList>
    </citation>
    <scope>NUCLEOTIDE SEQUENCE [LARGE SCALE GENOMIC DNA]</scope>
</reference>
<dbReference type="VEuPathDB" id="MicrosporidiaDB:THOM_1190"/>
<dbReference type="EMBL" id="JH993915">
    <property type="protein sequence ID" value="ELQ75852.1"/>
    <property type="molecule type" value="Genomic_DNA"/>
</dbReference>